<feature type="coiled-coil region" evidence="1">
    <location>
        <begin position="89"/>
        <end position="158"/>
    </location>
</feature>
<dbReference type="Gramene" id="Pp3c23_8100V3.1">
    <property type="protein sequence ID" value="Pp3c23_8100V3.1"/>
    <property type="gene ID" value="Pp3c23_8100"/>
</dbReference>
<accession>A0A2K1IIG4</accession>
<dbReference type="Proteomes" id="UP000006727">
    <property type="component" value="Chromosome 23"/>
</dbReference>
<dbReference type="EMBL" id="ABEU02000023">
    <property type="protein sequence ID" value="PNR29067.1"/>
    <property type="molecule type" value="Genomic_DNA"/>
</dbReference>
<dbReference type="EnsemblPlants" id="Pp3c23_8100V3.1">
    <property type="protein sequence ID" value="Pp3c23_8100V3.1"/>
    <property type="gene ID" value="Pp3c23_8100"/>
</dbReference>
<reference evidence="3" key="3">
    <citation type="submission" date="2020-12" db="UniProtKB">
        <authorList>
            <consortium name="EnsemblPlants"/>
        </authorList>
    </citation>
    <scope>IDENTIFICATION</scope>
</reference>
<keyword evidence="4" id="KW-1185">Reference proteome</keyword>
<dbReference type="PANTHER" id="PTHR47490:SF2">
    <property type="entry name" value="PROTEIN BLISTER"/>
    <property type="match status" value="1"/>
</dbReference>
<dbReference type="GO" id="GO:0040008">
    <property type="term" value="P:regulation of growth"/>
    <property type="evidence" value="ECO:0007669"/>
    <property type="project" value="InterPro"/>
</dbReference>
<evidence type="ECO:0000256" key="1">
    <source>
        <dbReference type="SAM" id="Coils"/>
    </source>
</evidence>
<keyword evidence="1" id="KW-0175">Coiled coil</keyword>
<sequence>MIDSIELGRKDVHSIGAEIDQPKRIEIELGDGRRNEGLVEDQTAPLSLSNVPKSFKNEAVDVQMQGEADEALRKQPEAEEQGIHFGEDFSGLEQHIQDLNIKKIALQRELAKARETTQEVFAEHSAVVENFNDQGLVMKQLKDDIEMLERILEREAFARVLMSERDRSRQDFGAAREQSLTMASDVVVLENRIRTLRSDELKMKKDMINLICEKDSLRKQAVNL</sequence>
<evidence type="ECO:0000313" key="4">
    <source>
        <dbReference type="Proteomes" id="UP000006727"/>
    </source>
</evidence>
<name>A0A2K1IIG4_PHYPA</name>
<evidence type="ECO:0000313" key="3">
    <source>
        <dbReference type="EnsemblPlants" id="Pp3c23_8100V3.1"/>
    </source>
</evidence>
<dbReference type="InterPro" id="IPR044194">
    <property type="entry name" value="BLISTER"/>
</dbReference>
<protein>
    <submittedName>
        <fullName evidence="2 3">Uncharacterized protein</fullName>
    </submittedName>
</protein>
<organism evidence="2">
    <name type="scientific">Physcomitrium patens</name>
    <name type="common">Spreading-leaved earth moss</name>
    <name type="synonym">Physcomitrella patens</name>
    <dbReference type="NCBI Taxonomy" id="3218"/>
    <lineage>
        <taxon>Eukaryota</taxon>
        <taxon>Viridiplantae</taxon>
        <taxon>Streptophyta</taxon>
        <taxon>Embryophyta</taxon>
        <taxon>Bryophyta</taxon>
        <taxon>Bryophytina</taxon>
        <taxon>Bryopsida</taxon>
        <taxon>Funariidae</taxon>
        <taxon>Funariales</taxon>
        <taxon>Funariaceae</taxon>
        <taxon>Physcomitrium</taxon>
    </lineage>
</organism>
<dbReference type="AlphaFoldDB" id="A0A2K1IIG4"/>
<evidence type="ECO:0000313" key="2">
    <source>
        <dbReference type="EMBL" id="PNR29067.1"/>
    </source>
</evidence>
<reference evidence="2 4" key="2">
    <citation type="journal article" date="2018" name="Plant J.">
        <title>The Physcomitrella patens chromosome-scale assembly reveals moss genome structure and evolution.</title>
        <authorList>
            <person name="Lang D."/>
            <person name="Ullrich K.K."/>
            <person name="Murat F."/>
            <person name="Fuchs J."/>
            <person name="Jenkins J."/>
            <person name="Haas F.B."/>
            <person name="Piednoel M."/>
            <person name="Gundlach H."/>
            <person name="Van Bel M."/>
            <person name="Meyberg R."/>
            <person name="Vives C."/>
            <person name="Morata J."/>
            <person name="Symeonidi A."/>
            <person name="Hiss M."/>
            <person name="Muchero W."/>
            <person name="Kamisugi Y."/>
            <person name="Saleh O."/>
            <person name="Blanc G."/>
            <person name="Decker E.L."/>
            <person name="van Gessel N."/>
            <person name="Grimwood J."/>
            <person name="Hayes R.D."/>
            <person name="Graham S.W."/>
            <person name="Gunter L.E."/>
            <person name="McDaniel S.F."/>
            <person name="Hoernstein S.N.W."/>
            <person name="Larsson A."/>
            <person name="Li F.W."/>
            <person name="Perroud P.F."/>
            <person name="Phillips J."/>
            <person name="Ranjan P."/>
            <person name="Rokshar D.S."/>
            <person name="Rothfels C.J."/>
            <person name="Schneider L."/>
            <person name="Shu S."/>
            <person name="Stevenson D.W."/>
            <person name="Thummler F."/>
            <person name="Tillich M."/>
            <person name="Villarreal Aguilar J.C."/>
            <person name="Widiez T."/>
            <person name="Wong G.K."/>
            <person name="Wymore A."/>
            <person name="Zhang Y."/>
            <person name="Zimmer A.D."/>
            <person name="Quatrano R.S."/>
            <person name="Mayer K.F.X."/>
            <person name="Goodstein D."/>
            <person name="Casacuberta J.M."/>
            <person name="Vandepoele K."/>
            <person name="Reski R."/>
            <person name="Cuming A.C."/>
            <person name="Tuskan G.A."/>
            <person name="Maumus F."/>
            <person name="Salse J."/>
            <person name="Schmutz J."/>
            <person name="Rensing S.A."/>
        </authorList>
    </citation>
    <scope>NUCLEOTIDE SEQUENCE [LARGE SCALE GENOMIC DNA]</scope>
    <source>
        <strain evidence="3 4">cv. Gransden 2004</strain>
    </source>
</reference>
<dbReference type="PaxDb" id="3218-PP1S10_226V6.1"/>
<proteinExistence type="predicted"/>
<reference evidence="2 4" key="1">
    <citation type="journal article" date="2008" name="Science">
        <title>The Physcomitrella genome reveals evolutionary insights into the conquest of land by plants.</title>
        <authorList>
            <person name="Rensing S."/>
            <person name="Lang D."/>
            <person name="Zimmer A."/>
            <person name="Terry A."/>
            <person name="Salamov A."/>
            <person name="Shapiro H."/>
            <person name="Nishiyama T."/>
            <person name="Perroud P.-F."/>
            <person name="Lindquist E."/>
            <person name="Kamisugi Y."/>
            <person name="Tanahashi T."/>
            <person name="Sakakibara K."/>
            <person name="Fujita T."/>
            <person name="Oishi K."/>
            <person name="Shin-I T."/>
            <person name="Kuroki Y."/>
            <person name="Toyoda A."/>
            <person name="Suzuki Y."/>
            <person name="Hashimoto A."/>
            <person name="Yamaguchi K."/>
            <person name="Sugano A."/>
            <person name="Kohara Y."/>
            <person name="Fujiyama A."/>
            <person name="Anterola A."/>
            <person name="Aoki S."/>
            <person name="Ashton N."/>
            <person name="Barbazuk W.B."/>
            <person name="Barker E."/>
            <person name="Bennetzen J."/>
            <person name="Bezanilla M."/>
            <person name="Blankenship R."/>
            <person name="Cho S.H."/>
            <person name="Dutcher S."/>
            <person name="Estelle M."/>
            <person name="Fawcett J.A."/>
            <person name="Gundlach H."/>
            <person name="Hanada K."/>
            <person name="Heyl A."/>
            <person name="Hicks K.A."/>
            <person name="Hugh J."/>
            <person name="Lohr M."/>
            <person name="Mayer K."/>
            <person name="Melkozernov A."/>
            <person name="Murata T."/>
            <person name="Nelson D."/>
            <person name="Pils B."/>
            <person name="Prigge M."/>
            <person name="Reiss B."/>
            <person name="Renner T."/>
            <person name="Rombauts S."/>
            <person name="Rushton P."/>
            <person name="Sanderfoot A."/>
            <person name="Schween G."/>
            <person name="Shiu S.-H."/>
            <person name="Stueber K."/>
            <person name="Theodoulou F.L."/>
            <person name="Tu H."/>
            <person name="Van de Peer Y."/>
            <person name="Verrier P.J."/>
            <person name="Waters E."/>
            <person name="Wood A."/>
            <person name="Yang L."/>
            <person name="Cove D."/>
            <person name="Cuming A."/>
            <person name="Hasebe M."/>
            <person name="Lucas S."/>
            <person name="Mishler D.B."/>
            <person name="Reski R."/>
            <person name="Grigoriev I."/>
            <person name="Quatrano R.S."/>
            <person name="Boore J.L."/>
        </authorList>
    </citation>
    <scope>NUCLEOTIDE SEQUENCE [LARGE SCALE GENOMIC DNA]</scope>
    <source>
        <strain evidence="3 4">cv. Gransden 2004</strain>
    </source>
</reference>
<dbReference type="PANTHER" id="PTHR47490">
    <property type="entry name" value="PROTEIN BLISTER"/>
    <property type="match status" value="1"/>
</dbReference>
<gene>
    <name evidence="2" type="ORF">PHYPA_027759</name>
</gene>